<evidence type="ECO:0000256" key="12">
    <source>
        <dbReference type="PIRSR" id="PIRSR605478-2"/>
    </source>
</evidence>
<feature type="binding site" evidence="14">
    <location>
        <position position="198"/>
    </location>
    <ligand>
        <name>Mg(2+)</name>
        <dbReference type="ChEBI" id="CHEBI:18420"/>
    </ligand>
</feature>
<dbReference type="InterPro" id="IPR049557">
    <property type="entry name" value="Transketolase_CS"/>
</dbReference>
<dbReference type="Pfam" id="PF00456">
    <property type="entry name" value="Transketolase_N"/>
    <property type="match status" value="1"/>
</dbReference>
<feature type="binding site" evidence="12">
    <location>
        <position position="36"/>
    </location>
    <ligand>
        <name>substrate</name>
    </ligand>
</feature>
<evidence type="ECO:0000256" key="10">
    <source>
        <dbReference type="NCBIfam" id="TIGR00232"/>
    </source>
</evidence>
<dbReference type="AlphaFoldDB" id="A0A3N0C8Y4"/>
<dbReference type="InterPro" id="IPR009014">
    <property type="entry name" value="Transketo_C/PFOR_II"/>
</dbReference>
<dbReference type="EMBL" id="RJSE01000016">
    <property type="protein sequence ID" value="RNL59932.1"/>
    <property type="molecule type" value="Genomic_DNA"/>
</dbReference>
<feature type="active site" description="Proton donor" evidence="11">
    <location>
        <position position="442"/>
    </location>
</feature>
<gene>
    <name evidence="17" type="ORF">EFK50_21320</name>
</gene>
<dbReference type="InterPro" id="IPR020826">
    <property type="entry name" value="Transketolase_BS"/>
</dbReference>
<evidence type="ECO:0000256" key="14">
    <source>
        <dbReference type="PIRSR" id="PIRSR605478-4"/>
    </source>
</evidence>
<dbReference type="PANTHER" id="PTHR43522">
    <property type="entry name" value="TRANSKETOLASE"/>
    <property type="match status" value="1"/>
</dbReference>
<feature type="binding site" evidence="12">
    <location>
        <position position="492"/>
    </location>
    <ligand>
        <name>substrate</name>
    </ligand>
</feature>
<evidence type="ECO:0000256" key="2">
    <source>
        <dbReference type="ARBA" id="ARBA00011738"/>
    </source>
</evidence>
<dbReference type="Pfam" id="PF02779">
    <property type="entry name" value="Transket_pyr"/>
    <property type="match status" value="1"/>
</dbReference>
<dbReference type="OrthoDB" id="8732661at2"/>
<feature type="binding site" evidence="13">
    <location>
        <position position="284"/>
    </location>
    <ligand>
        <name>thiamine diphosphate</name>
        <dbReference type="ChEBI" id="CHEBI:58937"/>
    </ligand>
</feature>
<feature type="binding site" evidence="12">
    <location>
        <position position="504"/>
    </location>
    <ligand>
        <name>substrate</name>
    </ligand>
</feature>
<evidence type="ECO:0000256" key="8">
    <source>
        <dbReference type="ARBA" id="ARBA00023052"/>
    </source>
</evidence>
<sequence length="705" mass="75644">MSPARTPLEWSDLDKRAVDTARCLAMDAVQKVGNGHPGTAMSLAPAAYLLFQKRMRHHPADPTWANRDRFVLSCGHSSITLYTQLFLGGFGLELDDLKALRTWGSLTPGHPEHGHTAGVETTTGPLGQGVANAVGMALAARREKGMFDPDGVDGPFDHHVYAICSDGDLEEGVSAEASSIAGHQQLGNLTLIYDANRISIEGDTHIAFTEDVAKRYEAYGWHVQHVDWTHGGDHTDGENYFEDVPALWDALNAAEDVTDRPSLIVLNTIIAWPAPKAQNTEASHGSALGDEEIAATKRVLGFDPEQTFEVPEEVLAHTRGLLDRGAAAVKEWDQQFQAWAEANPERNATLERLKTRSLPAGWDADLPTYPADAKGVATRVASGEVINAVAAHLPELWGGSADLAGSNNTTIKGAPSVTPTEFQNHDWTGNPYGRVLHFGIREHAMGSIMNGVTLHGGTRIFGGTFLVFSDYMRPAVRLAALMKLPTIYVWTHDSIGLGEDGPTHQPVEHVASLRAIPGLDVVRPADGNETVAAWAATLAITDRPVALALTRQNVPTVPRGTDGYATTEGVARGAYTLIDADGEPDVILIGTGSEVQLAVAAREQLAAKGVQARVVSMPCREWFDAQDEAYRTTVLPRNVKARVSVEAGIAQGWRDIVGDSGRSVSLEHFGGSADFKTLYAEFGITAEAVVLAAEESIKAVEATAR</sequence>
<name>A0A3N0C8Y4_9ACTN</name>
<dbReference type="PANTHER" id="PTHR43522:SF2">
    <property type="entry name" value="TRANSKETOLASE 1-RELATED"/>
    <property type="match status" value="1"/>
</dbReference>
<keyword evidence="8 13" id="KW-0786">Thiamine pyrophosphate</keyword>
<dbReference type="InterPro" id="IPR055152">
    <property type="entry name" value="Transketolase-like_C_2"/>
</dbReference>
<evidence type="ECO:0000259" key="16">
    <source>
        <dbReference type="SMART" id="SM00861"/>
    </source>
</evidence>
<dbReference type="GO" id="GO:0005829">
    <property type="term" value="C:cytosol"/>
    <property type="evidence" value="ECO:0007669"/>
    <property type="project" value="TreeGrafter"/>
</dbReference>
<dbReference type="SUPFAM" id="SSF52922">
    <property type="entry name" value="TK C-terminal domain-like"/>
    <property type="match status" value="1"/>
</dbReference>
<dbReference type="PROSITE" id="PS00801">
    <property type="entry name" value="TRANSKETOLASE_1"/>
    <property type="match status" value="1"/>
</dbReference>
<feature type="binding site" evidence="12">
    <location>
        <position position="379"/>
    </location>
    <ligand>
        <name>substrate</name>
    </ligand>
</feature>
<dbReference type="FunFam" id="3.40.50.920:FF:000003">
    <property type="entry name" value="Transketolase"/>
    <property type="match status" value="1"/>
</dbReference>
<comment type="caution">
    <text evidence="17">The sequence shown here is derived from an EMBL/GenBank/DDBJ whole genome shotgun (WGS) entry which is preliminary data.</text>
</comment>
<dbReference type="Gene3D" id="3.40.50.970">
    <property type="match status" value="2"/>
</dbReference>
<dbReference type="SMART" id="SM00861">
    <property type="entry name" value="Transket_pyr"/>
    <property type="match status" value="1"/>
</dbReference>
<comment type="cofactor">
    <cofactor evidence="13">
        <name>thiamine diphosphate</name>
        <dbReference type="ChEBI" id="CHEBI:58937"/>
    </cofactor>
    <text evidence="13">Binds 1 thiamine pyrophosphate per subunit. During the reaction, the substrate forms a covalent intermediate with the cofactor.</text>
</comment>
<feature type="binding site" evidence="12">
    <location>
        <position position="551"/>
    </location>
    <ligand>
        <name>substrate</name>
    </ligand>
</feature>
<dbReference type="GO" id="GO:0000287">
    <property type="term" value="F:magnesium ion binding"/>
    <property type="evidence" value="ECO:0007669"/>
    <property type="project" value="UniProtKB-ARBA"/>
</dbReference>
<evidence type="ECO:0000256" key="7">
    <source>
        <dbReference type="ARBA" id="ARBA00022842"/>
    </source>
</evidence>
<feature type="binding site" evidence="13">
    <location>
        <position position="167"/>
    </location>
    <ligand>
        <name>thiamine diphosphate</name>
        <dbReference type="ChEBI" id="CHEBI:58937"/>
    </ligand>
</feature>
<evidence type="ECO:0000256" key="5">
    <source>
        <dbReference type="ARBA" id="ARBA00022679"/>
    </source>
</evidence>
<comment type="cofactor">
    <cofactor evidence="14">
        <name>Mg(2+)</name>
        <dbReference type="ChEBI" id="CHEBI:18420"/>
    </cofactor>
    <text evidence="14">Binds 1 Mg(2+) ion per subunit. Can also utilize other divalent metal cations, such as Ca(2+), Mn(2+) and Co(2+).</text>
</comment>
<dbReference type="FunFam" id="3.40.50.970:FF:000004">
    <property type="entry name" value="Transketolase"/>
    <property type="match status" value="1"/>
</dbReference>
<evidence type="ECO:0000313" key="18">
    <source>
        <dbReference type="Proteomes" id="UP000267128"/>
    </source>
</evidence>
<dbReference type="Pfam" id="PF22613">
    <property type="entry name" value="Transketolase_C_1"/>
    <property type="match status" value="1"/>
</dbReference>
<feature type="binding site" evidence="12">
    <location>
        <position position="500"/>
    </location>
    <ligand>
        <name>substrate</name>
    </ligand>
</feature>
<dbReference type="RefSeq" id="WP_123229633.1">
    <property type="nucleotide sequence ID" value="NZ_RJSE01000016.1"/>
</dbReference>
<protein>
    <recommendedName>
        <fullName evidence="4 10">Transketolase</fullName>
        <ecNumber evidence="3 10">2.2.1.1</ecNumber>
    </recommendedName>
</protein>
<feature type="binding site" evidence="13">
    <location>
        <position position="76"/>
    </location>
    <ligand>
        <name>thiamine diphosphate</name>
        <dbReference type="ChEBI" id="CHEBI:58937"/>
    </ligand>
</feature>
<comment type="similarity">
    <text evidence="1">Belongs to the transketolase family.</text>
</comment>
<evidence type="ECO:0000256" key="1">
    <source>
        <dbReference type="ARBA" id="ARBA00007131"/>
    </source>
</evidence>
<feature type="site" description="Important for catalytic activity" evidence="15">
    <location>
        <position position="284"/>
    </location>
</feature>
<evidence type="ECO:0000256" key="6">
    <source>
        <dbReference type="ARBA" id="ARBA00022723"/>
    </source>
</evidence>
<dbReference type="InterPro" id="IPR005478">
    <property type="entry name" value="Transketolase_bac-like"/>
</dbReference>
<dbReference type="InterPro" id="IPR005474">
    <property type="entry name" value="Transketolase_N"/>
</dbReference>
<feature type="binding site" evidence="14">
    <location>
        <position position="166"/>
    </location>
    <ligand>
        <name>Mg(2+)</name>
        <dbReference type="ChEBI" id="CHEBI:18420"/>
    </ligand>
</feature>
<feature type="binding site" evidence="12">
    <location>
        <position position="284"/>
    </location>
    <ligand>
        <name>substrate</name>
    </ligand>
</feature>
<dbReference type="GO" id="GO:0006098">
    <property type="term" value="P:pentose-phosphate shunt"/>
    <property type="evidence" value="ECO:0007669"/>
    <property type="project" value="TreeGrafter"/>
</dbReference>
<dbReference type="InterPro" id="IPR029061">
    <property type="entry name" value="THDP-binding"/>
</dbReference>
<feature type="site" description="Important for catalytic activity" evidence="15">
    <location>
        <position position="36"/>
    </location>
</feature>
<dbReference type="SUPFAM" id="SSF52518">
    <property type="entry name" value="Thiamin diphosphate-binding fold (THDP-binding)"/>
    <property type="match status" value="2"/>
</dbReference>
<evidence type="ECO:0000256" key="15">
    <source>
        <dbReference type="PIRSR" id="PIRSR605478-5"/>
    </source>
</evidence>
<evidence type="ECO:0000256" key="4">
    <source>
        <dbReference type="ARBA" id="ARBA00016662"/>
    </source>
</evidence>
<keyword evidence="5 17" id="KW-0808">Transferase</keyword>
<dbReference type="EC" id="2.2.1.1" evidence="3 10"/>
<feature type="binding site" evidence="13">
    <location>
        <position position="468"/>
    </location>
    <ligand>
        <name>thiamine diphosphate</name>
        <dbReference type="ChEBI" id="CHEBI:58937"/>
    </ligand>
</feature>
<proteinExistence type="inferred from homology"/>
<keyword evidence="6 14" id="KW-0479">Metal-binding</keyword>
<evidence type="ECO:0000256" key="11">
    <source>
        <dbReference type="PIRSR" id="PIRSR605478-1"/>
    </source>
</evidence>
<keyword evidence="7 14" id="KW-0460">Magnesium</keyword>
<evidence type="ECO:0000256" key="3">
    <source>
        <dbReference type="ARBA" id="ARBA00013152"/>
    </source>
</evidence>
<dbReference type="InterPro" id="IPR033247">
    <property type="entry name" value="Transketolase_fam"/>
</dbReference>
<dbReference type="PROSITE" id="PS00802">
    <property type="entry name" value="TRANSKETOLASE_2"/>
    <property type="match status" value="1"/>
</dbReference>
<evidence type="ECO:0000256" key="13">
    <source>
        <dbReference type="PIRSR" id="PIRSR605478-3"/>
    </source>
</evidence>
<dbReference type="CDD" id="cd02012">
    <property type="entry name" value="TPP_TK"/>
    <property type="match status" value="1"/>
</dbReference>
<comment type="subunit">
    <text evidence="2">Homodimer.</text>
</comment>
<dbReference type="Proteomes" id="UP000267128">
    <property type="component" value="Unassembled WGS sequence"/>
</dbReference>
<feature type="domain" description="Transketolase-like pyrimidine-binding" evidence="16">
    <location>
        <begin position="376"/>
        <end position="556"/>
    </location>
</feature>
<feature type="binding site" evidence="12">
    <location>
        <position position="406"/>
    </location>
    <ligand>
        <name>substrate</name>
    </ligand>
</feature>
<keyword evidence="18" id="KW-1185">Reference proteome</keyword>
<dbReference type="CDD" id="cd07033">
    <property type="entry name" value="TPP_PYR_DXS_TK_like"/>
    <property type="match status" value="1"/>
</dbReference>
<comment type="catalytic activity">
    <reaction evidence="9">
        <text>D-sedoheptulose 7-phosphate + D-glyceraldehyde 3-phosphate = aldehydo-D-ribose 5-phosphate + D-xylulose 5-phosphate</text>
        <dbReference type="Rhea" id="RHEA:10508"/>
        <dbReference type="ChEBI" id="CHEBI:57483"/>
        <dbReference type="ChEBI" id="CHEBI:57737"/>
        <dbReference type="ChEBI" id="CHEBI:58273"/>
        <dbReference type="ChEBI" id="CHEBI:59776"/>
        <dbReference type="EC" id="2.2.1.1"/>
    </reaction>
</comment>
<evidence type="ECO:0000256" key="9">
    <source>
        <dbReference type="ARBA" id="ARBA00049473"/>
    </source>
</evidence>
<dbReference type="Gene3D" id="3.40.50.920">
    <property type="match status" value="1"/>
</dbReference>
<dbReference type="GO" id="GO:0004802">
    <property type="term" value="F:transketolase activity"/>
    <property type="evidence" value="ECO:0007669"/>
    <property type="project" value="UniProtKB-UniRule"/>
</dbReference>
<reference evidence="17 18" key="1">
    <citation type="submission" date="2018-11" db="EMBL/GenBank/DDBJ databases">
        <authorList>
            <person name="Li F."/>
        </authorList>
    </citation>
    <scope>NUCLEOTIDE SEQUENCE [LARGE SCALE GENOMIC DNA]</scope>
    <source>
        <strain evidence="17 18">Gsoil 097</strain>
    </source>
</reference>
<dbReference type="NCBIfam" id="TIGR00232">
    <property type="entry name" value="tktlase_bact"/>
    <property type="match status" value="1"/>
</dbReference>
<organism evidence="17 18">
    <name type="scientific">Nocardioides marmoriginsengisoli</name>
    <dbReference type="NCBI Taxonomy" id="661483"/>
    <lineage>
        <taxon>Bacteria</taxon>
        <taxon>Bacillati</taxon>
        <taxon>Actinomycetota</taxon>
        <taxon>Actinomycetes</taxon>
        <taxon>Propionibacteriales</taxon>
        <taxon>Nocardioidaceae</taxon>
        <taxon>Nocardioides</taxon>
    </lineage>
</organism>
<feature type="binding site" evidence="13">
    <location>
        <position position="196"/>
    </location>
    <ligand>
        <name>thiamine diphosphate</name>
        <dbReference type="ChEBI" id="CHEBI:58937"/>
    </ligand>
</feature>
<accession>A0A3N0C8Y4</accession>
<dbReference type="InterPro" id="IPR005475">
    <property type="entry name" value="Transketolase-like_Pyr-bd"/>
</dbReference>
<feature type="binding site" evidence="13">
    <location>
        <begin position="124"/>
        <end position="126"/>
    </location>
    <ligand>
        <name>thiamine diphosphate</name>
        <dbReference type="ChEBI" id="CHEBI:58937"/>
    </ligand>
</feature>
<feature type="binding site" evidence="14">
    <location>
        <position position="196"/>
    </location>
    <ligand>
        <name>Mg(2+)</name>
        <dbReference type="ChEBI" id="CHEBI:18420"/>
    </ligand>
</feature>
<dbReference type="FunFam" id="3.40.50.970:FF:000003">
    <property type="entry name" value="Transketolase"/>
    <property type="match status" value="1"/>
</dbReference>
<evidence type="ECO:0000313" key="17">
    <source>
        <dbReference type="EMBL" id="RNL59932.1"/>
    </source>
</evidence>